<keyword evidence="3" id="KW-1185">Reference proteome</keyword>
<evidence type="ECO:0000313" key="2">
    <source>
        <dbReference type="EMBL" id="KII72201.1"/>
    </source>
</evidence>
<feature type="transmembrane region" description="Helical" evidence="1">
    <location>
        <begin position="118"/>
        <end position="138"/>
    </location>
</feature>
<organism evidence="2 3">
    <name type="scientific">Thelohanellus kitauei</name>
    <name type="common">Myxosporean</name>
    <dbReference type="NCBI Taxonomy" id="669202"/>
    <lineage>
        <taxon>Eukaryota</taxon>
        <taxon>Metazoa</taxon>
        <taxon>Cnidaria</taxon>
        <taxon>Myxozoa</taxon>
        <taxon>Myxosporea</taxon>
        <taxon>Bivalvulida</taxon>
        <taxon>Platysporina</taxon>
        <taxon>Myxobolidae</taxon>
        <taxon>Thelohanellus</taxon>
    </lineage>
</organism>
<accession>A0A0C2MY17</accession>
<sequence length="147" mass="16757">MFEDIKSTIIPMISDDFIKHVFSSCQTYLFETHTINLFDVSEHLKFNKYRCVMAKLIQLFNKSNVHDTLKAIDRILLCHTDSTASSMSYSTNDSGSVSVSNLISHNTSTARKRDKSSILGLLSLFTLIFELKFIFGHITSTIDNFNF</sequence>
<gene>
    <name evidence="2" type="ORF">RF11_08371</name>
</gene>
<keyword evidence="1" id="KW-1133">Transmembrane helix</keyword>
<evidence type="ECO:0000256" key="1">
    <source>
        <dbReference type="SAM" id="Phobius"/>
    </source>
</evidence>
<comment type="caution">
    <text evidence="2">The sequence shown here is derived from an EMBL/GenBank/DDBJ whole genome shotgun (WGS) entry which is preliminary data.</text>
</comment>
<dbReference type="EMBL" id="JWZT01001321">
    <property type="protein sequence ID" value="KII72201.1"/>
    <property type="molecule type" value="Genomic_DNA"/>
</dbReference>
<name>A0A0C2MY17_THEKT</name>
<reference evidence="2 3" key="1">
    <citation type="journal article" date="2014" name="Genome Biol. Evol.">
        <title>The genome of the myxosporean Thelohanellus kitauei shows adaptations to nutrient acquisition within its fish host.</title>
        <authorList>
            <person name="Yang Y."/>
            <person name="Xiong J."/>
            <person name="Zhou Z."/>
            <person name="Huo F."/>
            <person name="Miao W."/>
            <person name="Ran C."/>
            <person name="Liu Y."/>
            <person name="Zhang J."/>
            <person name="Feng J."/>
            <person name="Wang M."/>
            <person name="Wang M."/>
            <person name="Wang L."/>
            <person name="Yao B."/>
        </authorList>
    </citation>
    <scope>NUCLEOTIDE SEQUENCE [LARGE SCALE GENOMIC DNA]</scope>
    <source>
        <strain evidence="2">Wuqing</strain>
    </source>
</reference>
<dbReference type="AlphaFoldDB" id="A0A0C2MY17"/>
<keyword evidence="1" id="KW-0472">Membrane</keyword>
<evidence type="ECO:0000313" key="3">
    <source>
        <dbReference type="Proteomes" id="UP000031668"/>
    </source>
</evidence>
<dbReference type="Proteomes" id="UP000031668">
    <property type="component" value="Unassembled WGS sequence"/>
</dbReference>
<proteinExistence type="predicted"/>
<keyword evidence="1" id="KW-0812">Transmembrane</keyword>
<protein>
    <submittedName>
        <fullName evidence="2">Uncharacterized protein</fullName>
    </submittedName>
</protein>